<dbReference type="PANTHER" id="PTHR22911">
    <property type="entry name" value="ACYL-MALONYL CONDENSING ENZYME-RELATED"/>
    <property type="match status" value="1"/>
</dbReference>
<evidence type="ECO:0000256" key="2">
    <source>
        <dbReference type="ARBA" id="ARBA00007362"/>
    </source>
</evidence>
<feature type="transmembrane region" description="Helical" evidence="8">
    <location>
        <begin position="162"/>
        <end position="185"/>
    </location>
</feature>
<sequence length="291" mass="31691">MFPLYFALLDSVSPFEIVAHRVIWSLVLLCIIITATRGWLKMFEALRDRKSVGLLAIASVVLSINWLVYVYSVSINEVVQASLGYFINPLVSVALGVILLGERLRKVQWFAVGLAILAVLVLTVSYGAIPWISLILALSFACYGLIKKFVGYGAVESLTIETAVLSPVAIIFLVTLESSLAAAFVEDGLSISLMLLLLGPITAIPLLAFGAAATRLPLSMLGLLQYITPILIFTFGVTIFHDSMSTSRWIGFVIVWIALIVFSVDAVRQVKKAGNDRRSVIAQSLEVTEPD</sequence>
<feature type="transmembrane region" description="Helical" evidence="8">
    <location>
        <begin position="131"/>
        <end position="150"/>
    </location>
</feature>
<keyword evidence="4" id="KW-1003">Cell membrane</keyword>
<evidence type="ECO:0000256" key="3">
    <source>
        <dbReference type="ARBA" id="ARBA00022448"/>
    </source>
</evidence>
<comment type="similarity">
    <text evidence="2">Belongs to the EamA transporter family.</text>
</comment>
<feature type="transmembrane region" description="Helical" evidence="8">
    <location>
        <begin position="83"/>
        <end position="100"/>
    </location>
</feature>
<evidence type="ECO:0000256" key="4">
    <source>
        <dbReference type="ARBA" id="ARBA00022475"/>
    </source>
</evidence>
<protein>
    <submittedName>
        <fullName evidence="10">Unannotated protein</fullName>
    </submittedName>
</protein>
<evidence type="ECO:0000259" key="9">
    <source>
        <dbReference type="Pfam" id="PF00892"/>
    </source>
</evidence>
<keyword evidence="3" id="KW-0813">Transport</keyword>
<keyword evidence="5 8" id="KW-0812">Transmembrane</keyword>
<organism evidence="10">
    <name type="scientific">freshwater metagenome</name>
    <dbReference type="NCBI Taxonomy" id="449393"/>
    <lineage>
        <taxon>unclassified sequences</taxon>
        <taxon>metagenomes</taxon>
        <taxon>ecological metagenomes</taxon>
    </lineage>
</organism>
<feature type="transmembrane region" description="Helical" evidence="8">
    <location>
        <begin position="191"/>
        <end position="211"/>
    </location>
</feature>
<dbReference type="InterPro" id="IPR037185">
    <property type="entry name" value="EmrE-like"/>
</dbReference>
<dbReference type="EMBL" id="CAFBLV010000130">
    <property type="protein sequence ID" value="CAB4872862.1"/>
    <property type="molecule type" value="Genomic_DNA"/>
</dbReference>
<keyword evidence="7 8" id="KW-0472">Membrane</keyword>
<name>A0A6J6MDL2_9ZZZZ</name>
<comment type="subcellular location">
    <subcellularLocation>
        <location evidence="1">Cell membrane</location>
        <topology evidence="1">Multi-pass membrane protein</topology>
    </subcellularLocation>
</comment>
<dbReference type="InterPro" id="IPR004626">
    <property type="entry name" value="RarD"/>
</dbReference>
<accession>A0A6J6MDL2</accession>
<evidence type="ECO:0000256" key="6">
    <source>
        <dbReference type="ARBA" id="ARBA00022989"/>
    </source>
</evidence>
<feature type="transmembrane region" description="Helical" evidence="8">
    <location>
        <begin position="247"/>
        <end position="267"/>
    </location>
</feature>
<evidence type="ECO:0000313" key="12">
    <source>
        <dbReference type="EMBL" id="CAB4872862.1"/>
    </source>
</evidence>
<feature type="transmembrane region" description="Helical" evidence="8">
    <location>
        <begin position="107"/>
        <end position="125"/>
    </location>
</feature>
<keyword evidence="6 8" id="KW-1133">Transmembrane helix</keyword>
<evidence type="ECO:0000256" key="5">
    <source>
        <dbReference type="ARBA" id="ARBA00022692"/>
    </source>
</evidence>
<dbReference type="AlphaFoldDB" id="A0A6J6MDL2"/>
<dbReference type="NCBIfam" id="TIGR00688">
    <property type="entry name" value="rarD"/>
    <property type="match status" value="1"/>
</dbReference>
<dbReference type="EMBL" id="CAEZZA010000223">
    <property type="protein sequence ID" value="CAB4759267.1"/>
    <property type="molecule type" value="Genomic_DNA"/>
</dbReference>
<dbReference type="EMBL" id="CAEZWW010000054">
    <property type="protein sequence ID" value="CAB4670503.1"/>
    <property type="molecule type" value="Genomic_DNA"/>
</dbReference>
<evidence type="ECO:0000256" key="7">
    <source>
        <dbReference type="ARBA" id="ARBA00023136"/>
    </source>
</evidence>
<gene>
    <name evidence="10" type="ORF">UFOPK2310_00587</name>
    <name evidence="11" type="ORF">UFOPK2809_01332</name>
    <name evidence="12" type="ORF">UFOPK3425_00735</name>
</gene>
<dbReference type="GO" id="GO:0005886">
    <property type="term" value="C:plasma membrane"/>
    <property type="evidence" value="ECO:0007669"/>
    <property type="project" value="UniProtKB-SubCell"/>
</dbReference>
<feature type="transmembrane region" description="Helical" evidence="8">
    <location>
        <begin position="22"/>
        <end position="40"/>
    </location>
</feature>
<evidence type="ECO:0000256" key="8">
    <source>
        <dbReference type="SAM" id="Phobius"/>
    </source>
</evidence>
<reference evidence="10" key="1">
    <citation type="submission" date="2020-05" db="EMBL/GenBank/DDBJ databases">
        <authorList>
            <person name="Chiriac C."/>
            <person name="Salcher M."/>
            <person name="Ghai R."/>
            <person name="Kavagutti S V."/>
        </authorList>
    </citation>
    <scope>NUCLEOTIDE SEQUENCE</scope>
</reference>
<evidence type="ECO:0000256" key="1">
    <source>
        <dbReference type="ARBA" id="ARBA00004651"/>
    </source>
</evidence>
<evidence type="ECO:0000313" key="10">
    <source>
        <dbReference type="EMBL" id="CAB4670503.1"/>
    </source>
</evidence>
<proteinExistence type="inferred from homology"/>
<feature type="transmembrane region" description="Helical" evidence="8">
    <location>
        <begin position="52"/>
        <end position="71"/>
    </location>
</feature>
<dbReference type="Pfam" id="PF00892">
    <property type="entry name" value="EamA"/>
    <property type="match status" value="1"/>
</dbReference>
<dbReference type="PANTHER" id="PTHR22911:SF137">
    <property type="entry name" value="SOLUTE CARRIER FAMILY 35 MEMBER G2-RELATED"/>
    <property type="match status" value="1"/>
</dbReference>
<feature type="transmembrane region" description="Helical" evidence="8">
    <location>
        <begin position="223"/>
        <end position="241"/>
    </location>
</feature>
<dbReference type="SUPFAM" id="SSF103481">
    <property type="entry name" value="Multidrug resistance efflux transporter EmrE"/>
    <property type="match status" value="2"/>
</dbReference>
<evidence type="ECO:0000313" key="11">
    <source>
        <dbReference type="EMBL" id="CAB4759267.1"/>
    </source>
</evidence>
<feature type="domain" description="EamA" evidence="9">
    <location>
        <begin position="7"/>
        <end position="123"/>
    </location>
</feature>
<dbReference type="InterPro" id="IPR000620">
    <property type="entry name" value="EamA_dom"/>
</dbReference>